<keyword evidence="1" id="KW-0812">Transmembrane</keyword>
<keyword evidence="1" id="KW-1133">Transmembrane helix</keyword>
<comment type="caution">
    <text evidence="3">The sequence shown here is derived from an EMBL/GenBank/DDBJ whole genome shotgun (WGS) entry which is preliminary data.</text>
</comment>
<dbReference type="AlphaFoldDB" id="A0A7Y9F1Q9"/>
<organism evidence="3 4">
    <name type="scientific">Nocardioides marinisabuli</name>
    <dbReference type="NCBI Taxonomy" id="419476"/>
    <lineage>
        <taxon>Bacteria</taxon>
        <taxon>Bacillati</taxon>
        <taxon>Actinomycetota</taxon>
        <taxon>Actinomycetes</taxon>
        <taxon>Propionibacteriales</taxon>
        <taxon>Nocardioidaceae</taxon>
        <taxon>Nocardioides</taxon>
    </lineage>
</organism>
<dbReference type="InterPro" id="IPR028087">
    <property type="entry name" value="Tad_N"/>
</dbReference>
<proteinExistence type="predicted"/>
<evidence type="ECO:0000256" key="1">
    <source>
        <dbReference type="SAM" id="Phobius"/>
    </source>
</evidence>
<keyword evidence="1" id="KW-0472">Membrane</keyword>
<dbReference type="Pfam" id="PF13400">
    <property type="entry name" value="Tad"/>
    <property type="match status" value="1"/>
</dbReference>
<evidence type="ECO:0000313" key="4">
    <source>
        <dbReference type="Proteomes" id="UP000516957"/>
    </source>
</evidence>
<name>A0A7Y9F1Q9_9ACTN</name>
<gene>
    <name evidence="3" type="ORF">BKA08_002271</name>
</gene>
<dbReference type="RefSeq" id="WP_179615705.1">
    <property type="nucleotide sequence ID" value="NZ_CP059163.1"/>
</dbReference>
<feature type="domain" description="Putative Flp pilus-assembly TadG-like N-terminal" evidence="2">
    <location>
        <begin position="13"/>
        <end position="60"/>
    </location>
</feature>
<evidence type="ECO:0000259" key="2">
    <source>
        <dbReference type="Pfam" id="PF13400"/>
    </source>
</evidence>
<dbReference type="Proteomes" id="UP000516957">
    <property type="component" value="Unassembled WGS sequence"/>
</dbReference>
<feature type="transmembrane region" description="Helical" evidence="1">
    <location>
        <begin position="12"/>
        <end position="34"/>
    </location>
</feature>
<protein>
    <submittedName>
        <fullName evidence="3">Flp pilus assembly protein TadG</fullName>
    </submittedName>
</protein>
<reference evidence="3 4" key="1">
    <citation type="submission" date="2020-07" db="EMBL/GenBank/DDBJ databases">
        <title>Sequencing the genomes of 1000 actinobacteria strains.</title>
        <authorList>
            <person name="Klenk H.-P."/>
        </authorList>
    </citation>
    <scope>NUCLEOTIDE SEQUENCE [LARGE SCALE GENOMIC DNA]</scope>
    <source>
        <strain evidence="3 4">DSM 18965</strain>
    </source>
</reference>
<accession>A0A7Y9F1Q9</accession>
<sequence>MRPRPTSRRDERGQVSVLIVGFAFVLALGVAVVVDVSAAYLQRSGLSTLADGAALYGADAGATGASTYTEGVPQDQLALDAGVARAGVADYLRSVGAHEEYPGLRFVVVVDQARSSVQVRLSAPLDLPLSMPGAPEAPAVSAEGSAVSDVER</sequence>
<evidence type="ECO:0000313" key="3">
    <source>
        <dbReference type="EMBL" id="NYD58033.1"/>
    </source>
</evidence>
<keyword evidence="4" id="KW-1185">Reference proteome</keyword>
<dbReference type="EMBL" id="JACCBE010000001">
    <property type="protein sequence ID" value="NYD58033.1"/>
    <property type="molecule type" value="Genomic_DNA"/>
</dbReference>